<dbReference type="CDD" id="cd03316">
    <property type="entry name" value="MR_like"/>
    <property type="match status" value="1"/>
</dbReference>
<dbReference type="Pfam" id="PF13378">
    <property type="entry name" value="MR_MLE_C"/>
    <property type="match status" value="1"/>
</dbReference>
<dbReference type="Proteomes" id="UP001204798">
    <property type="component" value="Unassembled WGS sequence"/>
</dbReference>
<keyword evidence="6" id="KW-1185">Reference proteome</keyword>
<dbReference type="InterPro" id="IPR029065">
    <property type="entry name" value="Enolase_C-like"/>
</dbReference>
<dbReference type="SFLD" id="SFLDG00179">
    <property type="entry name" value="mandelate_racemase"/>
    <property type="match status" value="1"/>
</dbReference>
<dbReference type="SMART" id="SM00922">
    <property type="entry name" value="MR_MLE"/>
    <property type="match status" value="1"/>
</dbReference>
<reference evidence="5 6" key="1">
    <citation type="submission" date="2022-08" db="EMBL/GenBank/DDBJ databases">
        <title>Bacterial and archaeal communities from various locations to study Microbial Dark Matter (Phase II).</title>
        <authorList>
            <person name="Stepanauskas R."/>
        </authorList>
    </citation>
    <scope>NUCLEOTIDE SEQUENCE [LARGE SCALE GENOMIC DNA]</scope>
    <source>
        <strain evidence="5 6">PD1</strain>
    </source>
</reference>
<dbReference type="PROSITE" id="PS00908">
    <property type="entry name" value="MR_MLE_1"/>
    <property type="match status" value="1"/>
</dbReference>
<comment type="caution">
    <text evidence="5">The sequence shown here is derived from an EMBL/GenBank/DDBJ whole genome shotgun (WGS) entry which is preliminary data.</text>
</comment>
<dbReference type="RefSeq" id="WP_259095142.1">
    <property type="nucleotide sequence ID" value="NZ_CP130454.1"/>
</dbReference>
<proteinExistence type="predicted"/>
<dbReference type="InterPro" id="IPR018110">
    <property type="entry name" value="Mandel_Rmase/mucon_lact_enz_CS"/>
</dbReference>
<accession>A0ABT2EM80</accession>
<gene>
    <name evidence="5" type="ORF">M2350_001453</name>
</gene>
<organism evidence="5 6">
    <name type="scientific">Candidatus Fervidibacter sacchari</name>
    <dbReference type="NCBI Taxonomy" id="1448929"/>
    <lineage>
        <taxon>Bacteria</taxon>
        <taxon>Candidatus Fervidibacterota</taxon>
        <taxon>Candidatus Fervidibacter</taxon>
    </lineage>
</organism>
<dbReference type="InterPro" id="IPR029017">
    <property type="entry name" value="Enolase-like_N"/>
</dbReference>
<dbReference type="PANTHER" id="PTHR13794">
    <property type="entry name" value="ENOLASE SUPERFAMILY, MANDELATE RACEMASE"/>
    <property type="match status" value="1"/>
</dbReference>
<keyword evidence="2" id="KW-0479">Metal-binding</keyword>
<comment type="cofactor">
    <cofactor evidence="1">
        <name>Mg(2+)</name>
        <dbReference type="ChEBI" id="CHEBI:18420"/>
    </cofactor>
</comment>
<feature type="domain" description="Mandelate racemase/muconate lactonizing enzyme C-terminal" evidence="4">
    <location>
        <begin position="128"/>
        <end position="232"/>
    </location>
</feature>
<protein>
    <submittedName>
        <fullName evidence="5">L-alanine-DL-glutamate epimerase-like enolase superfamily enzyme</fullName>
    </submittedName>
</protein>
<dbReference type="InterPro" id="IPR046945">
    <property type="entry name" value="RHMD-like"/>
</dbReference>
<dbReference type="Gene3D" id="3.30.390.10">
    <property type="entry name" value="Enolase-like, N-terminal domain"/>
    <property type="match status" value="1"/>
</dbReference>
<dbReference type="SUPFAM" id="SSF54826">
    <property type="entry name" value="Enolase N-terminal domain-like"/>
    <property type="match status" value="1"/>
</dbReference>
<dbReference type="Pfam" id="PF02746">
    <property type="entry name" value="MR_MLE_N"/>
    <property type="match status" value="1"/>
</dbReference>
<dbReference type="InterPro" id="IPR013341">
    <property type="entry name" value="Mandelate_racemase_N_dom"/>
</dbReference>
<dbReference type="EMBL" id="JANUCP010000002">
    <property type="protein sequence ID" value="MCS3919053.1"/>
    <property type="molecule type" value="Genomic_DNA"/>
</dbReference>
<dbReference type="Gene3D" id="3.20.20.120">
    <property type="entry name" value="Enolase-like C-terminal domain"/>
    <property type="match status" value="1"/>
</dbReference>
<evidence type="ECO:0000313" key="5">
    <source>
        <dbReference type="EMBL" id="MCS3919053.1"/>
    </source>
</evidence>
<dbReference type="SUPFAM" id="SSF51604">
    <property type="entry name" value="Enolase C-terminal domain-like"/>
    <property type="match status" value="1"/>
</dbReference>
<evidence type="ECO:0000256" key="2">
    <source>
        <dbReference type="ARBA" id="ARBA00022723"/>
    </source>
</evidence>
<evidence type="ECO:0000256" key="3">
    <source>
        <dbReference type="ARBA" id="ARBA00022842"/>
    </source>
</evidence>
<dbReference type="SFLD" id="SFLDS00001">
    <property type="entry name" value="Enolase"/>
    <property type="match status" value="1"/>
</dbReference>
<evidence type="ECO:0000259" key="4">
    <source>
        <dbReference type="SMART" id="SM00922"/>
    </source>
</evidence>
<dbReference type="InterPro" id="IPR013342">
    <property type="entry name" value="Mandelate_racemase_C"/>
</dbReference>
<dbReference type="InterPro" id="IPR036849">
    <property type="entry name" value="Enolase-like_C_sf"/>
</dbReference>
<dbReference type="PANTHER" id="PTHR13794:SF58">
    <property type="entry name" value="MITOCHONDRIAL ENOLASE SUPERFAMILY MEMBER 1"/>
    <property type="match status" value="1"/>
</dbReference>
<name>A0ABT2EM80_9BACT</name>
<sequence length="360" mass="39566">MKIVDVQAFNLANRTVLVKVTTDEGIVGWGECSPMQPPVIVAHIEHTLARLVIGEDPFDLERLVERMFIAPYKIAGQALAIAISGIEIALWDIIGKALGVPVYKLLGGAYRTKIPVYASSMRRDISPQEEAKRLAELVEKFGFRAVKVRVGARFGADADVYPGRSIEVVREVRKVLGDDIAIMVDANSAFTPSRAIELGRRLEEFGIFHFEEPCPYTDLDANAKVAAALDVPVALGEQEWDLVRFREMLVKGACDIVQPDVIKVGGFLRCKKVAAMAEAFNVPVTLHNTQPTIGTIATLHFAASTPSCRYPQEFNIEPHPFAHRLVKELPKVEDGFISVPDAPGLGVDVNEEVVTELSQR</sequence>
<evidence type="ECO:0000313" key="6">
    <source>
        <dbReference type="Proteomes" id="UP001204798"/>
    </source>
</evidence>
<evidence type="ECO:0000256" key="1">
    <source>
        <dbReference type="ARBA" id="ARBA00001946"/>
    </source>
</evidence>
<keyword evidence="3" id="KW-0460">Magnesium</keyword>